<evidence type="ECO:0000313" key="1">
    <source>
        <dbReference type="EMBL" id="KAF9625769.1"/>
    </source>
</evidence>
<sequence>MAIWCRSKGRGDFVILRSWDQDGYRVAEVEWIQDIYPLEATRDRQDLQEMARGTSELALSWIRRAREAAQTACEYTELETLREIGTIAFKRYKTGTSNILRVGTRLNADYNVGLSI</sequence>
<comment type="caution">
    <text evidence="1">The sequence shown here is derived from an EMBL/GenBank/DDBJ whole genome shotgun (WGS) entry which is preliminary data.</text>
</comment>
<keyword evidence="2" id="KW-1185">Reference proteome</keyword>
<evidence type="ECO:0000313" key="2">
    <source>
        <dbReference type="Proteomes" id="UP000631114"/>
    </source>
</evidence>
<accession>A0A835IYL8</accession>
<dbReference type="PANTHER" id="PTHR23327:SF42">
    <property type="entry name" value="LON PEPTIDASE N-TERMINAL DOMAIN AND RING FINGER PROTEIN C14F5.10C"/>
    <property type="match status" value="1"/>
</dbReference>
<reference evidence="1 2" key="1">
    <citation type="submission" date="2020-10" db="EMBL/GenBank/DDBJ databases">
        <title>The Coptis chinensis genome and diversification of protoberbering-type alkaloids.</title>
        <authorList>
            <person name="Wang B."/>
            <person name="Shu S."/>
            <person name="Song C."/>
            <person name="Liu Y."/>
        </authorList>
    </citation>
    <scope>NUCLEOTIDE SEQUENCE [LARGE SCALE GENOMIC DNA]</scope>
    <source>
        <strain evidence="1">HL-2020</strain>
        <tissue evidence="1">Leaf</tissue>
    </source>
</reference>
<protein>
    <submittedName>
        <fullName evidence="1">Uncharacterized protein</fullName>
    </submittedName>
</protein>
<dbReference type="AlphaFoldDB" id="A0A835IYL8"/>
<proteinExistence type="predicted"/>
<organism evidence="1 2">
    <name type="scientific">Coptis chinensis</name>
    <dbReference type="NCBI Taxonomy" id="261450"/>
    <lineage>
        <taxon>Eukaryota</taxon>
        <taxon>Viridiplantae</taxon>
        <taxon>Streptophyta</taxon>
        <taxon>Embryophyta</taxon>
        <taxon>Tracheophyta</taxon>
        <taxon>Spermatophyta</taxon>
        <taxon>Magnoliopsida</taxon>
        <taxon>Ranunculales</taxon>
        <taxon>Ranunculaceae</taxon>
        <taxon>Coptidoideae</taxon>
        <taxon>Coptis</taxon>
    </lineage>
</organism>
<dbReference type="Proteomes" id="UP000631114">
    <property type="component" value="Unassembled WGS sequence"/>
</dbReference>
<dbReference type="PANTHER" id="PTHR23327">
    <property type="entry name" value="RING FINGER PROTEIN 127"/>
    <property type="match status" value="1"/>
</dbReference>
<dbReference type="EMBL" id="JADFTS010000001">
    <property type="protein sequence ID" value="KAF9625769.1"/>
    <property type="molecule type" value="Genomic_DNA"/>
</dbReference>
<gene>
    <name evidence="1" type="ORF">IFM89_026909</name>
</gene>
<name>A0A835IYL8_9MAGN</name>
<dbReference type="GO" id="GO:0061630">
    <property type="term" value="F:ubiquitin protein ligase activity"/>
    <property type="evidence" value="ECO:0007669"/>
    <property type="project" value="TreeGrafter"/>
</dbReference>
<dbReference type="OrthoDB" id="264917at2759"/>